<dbReference type="Proteomes" id="UP000321787">
    <property type="component" value="Unassembled WGS sequence"/>
</dbReference>
<sequence length="168" mass="19085">MLPSSNIPLNEHQLASITQEAFWCFSLSHYKKDGVQQAALALQDAYFGNVNLALLLIWLNSLNLSFSVSDLPLLEAALHKSDTLLHSYRKLRKQIKSTQNKALYQEALQFELQIEKQQQSDLITALIRIPLVIKTDNNQISLLTHYCRSLQADTLLPALESNQHNNTE</sequence>
<dbReference type="InterPro" id="IPR012659">
    <property type="entry name" value="CHP02444"/>
</dbReference>
<reference evidence="1 2" key="1">
    <citation type="submission" date="2019-07" db="EMBL/GenBank/DDBJ databases">
        <title>Whole genome shotgun sequence of Aliivibrio fischeri NBRC 101058.</title>
        <authorList>
            <person name="Hosoyama A."/>
            <person name="Uohara A."/>
            <person name="Ohji S."/>
            <person name="Ichikawa N."/>
        </authorList>
    </citation>
    <scope>NUCLEOTIDE SEQUENCE [LARGE SCALE GENOMIC DNA]</scope>
    <source>
        <strain evidence="1 2">NBRC 101058</strain>
    </source>
</reference>
<evidence type="ECO:0000313" key="1">
    <source>
        <dbReference type="EMBL" id="GEK15104.1"/>
    </source>
</evidence>
<dbReference type="AlphaFoldDB" id="A0A510UKE2"/>
<protein>
    <recommendedName>
        <fullName evidence="3">TIGR02444 family protein</fullName>
    </recommendedName>
</protein>
<organism evidence="1 2">
    <name type="scientific">Aliivibrio fischeri</name>
    <name type="common">Vibrio fischeri</name>
    <dbReference type="NCBI Taxonomy" id="668"/>
    <lineage>
        <taxon>Bacteria</taxon>
        <taxon>Pseudomonadati</taxon>
        <taxon>Pseudomonadota</taxon>
        <taxon>Gammaproteobacteria</taxon>
        <taxon>Vibrionales</taxon>
        <taxon>Vibrionaceae</taxon>
        <taxon>Aliivibrio</taxon>
    </lineage>
</organism>
<name>A0A510UKE2_ALIFS</name>
<dbReference type="NCBIfam" id="TIGR02444">
    <property type="entry name" value="TIGR02444 family protein"/>
    <property type="match status" value="1"/>
</dbReference>
<dbReference type="RefSeq" id="WP_146865548.1">
    <property type="nucleotide sequence ID" value="NZ_BJTZ01000024.1"/>
</dbReference>
<dbReference type="Pfam" id="PF09523">
    <property type="entry name" value="DUF2390"/>
    <property type="match status" value="1"/>
</dbReference>
<evidence type="ECO:0000313" key="2">
    <source>
        <dbReference type="Proteomes" id="UP000321787"/>
    </source>
</evidence>
<evidence type="ECO:0008006" key="3">
    <source>
        <dbReference type="Google" id="ProtNLM"/>
    </source>
</evidence>
<accession>A0A510UKE2</accession>
<dbReference type="EMBL" id="BJTZ01000024">
    <property type="protein sequence ID" value="GEK15104.1"/>
    <property type="molecule type" value="Genomic_DNA"/>
</dbReference>
<gene>
    <name evidence="1" type="ORF">AFI02nite_31400</name>
</gene>
<comment type="caution">
    <text evidence="1">The sequence shown here is derived from an EMBL/GenBank/DDBJ whole genome shotgun (WGS) entry which is preliminary data.</text>
</comment>
<proteinExistence type="predicted"/>